<evidence type="ECO:0000256" key="5">
    <source>
        <dbReference type="ARBA" id="ARBA00022723"/>
    </source>
</evidence>
<dbReference type="PRINTS" id="PR00463">
    <property type="entry name" value="EP450I"/>
</dbReference>
<evidence type="ECO:0000256" key="3">
    <source>
        <dbReference type="ARBA" id="ARBA00010617"/>
    </source>
</evidence>
<dbReference type="InterPro" id="IPR036396">
    <property type="entry name" value="Cyt_P450_sf"/>
</dbReference>
<evidence type="ECO:0000256" key="1">
    <source>
        <dbReference type="ARBA" id="ARBA00001971"/>
    </source>
</evidence>
<dbReference type="GO" id="GO:0004497">
    <property type="term" value="F:monooxygenase activity"/>
    <property type="evidence" value="ECO:0007669"/>
    <property type="project" value="UniProtKB-KW"/>
</dbReference>
<evidence type="ECO:0000313" key="11">
    <source>
        <dbReference type="Proteomes" id="UP001215151"/>
    </source>
</evidence>
<gene>
    <name evidence="10" type="ORF">ONZ51_g3583</name>
</gene>
<dbReference type="EMBL" id="JAPEVG010000063">
    <property type="protein sequence ID" value="KAJ8488437.1"/>
    <property type="molecule type" value="Genomic_DNA"/>
</dbReference>
<name>A0AAD7XFI7_9APHY</name>
<keyword evidence="6" id="KW-0560">Oxidoreductase</keyword>
<dbReference type="InterPro" id="IPR002401">
    <property type="entry name" value="Cyt_P450_E_grp-I"/>
</dbReference>
<evidence type="ECO:0000313" key="10">
    <source>
        <dbReference type="EMBL" id="KAJ8488437.1"/>
    </source>
</evidence>
<evidence type="ECO:0000256" key="6">
    <source>
        <dbReference type="ARBA" id="ARBA00023002"/>
    </source>
</evidence>
<evidence type="ECO:0000256" key="9">
    <source>
        <dbReference type="PIRSR" id="PIRSR602401-1"/>
    </source>
</evidence>
<keyword evidence="11" id="KW-1185">Reference proteome</keyword>
<evidence type="ECO:0000256" key="7">
    <source>
        <dbReference type="ARBA" id="ARBA00023004"/>
    </source>
</evidence>
<dbReference type="InterPro" id="IPR050121">
    <property type="entry name" value="Cytochrome_P450_monoxygenase"/>
</dbReference>
<dbReference type="Pfam" id="PF00067">
    <property type="entry name" value="p450"/>
    <property type="match status" value="1"/>
</dbReference>
<accession>A0AAD7XFI7</accession>
<keyword evidence="4 9" id="KW-0349">Heme</keyword>
<protein>
    <recommendedName>
        <fullName evidence="12">Cytochrome P450</fullName>
    </recommendedName>
</protein>
<dbReference type="PANTHER" id="PTHR24305:SF166">
    <property type="entry name" value="CYTOCHROME P450 12A4, MITOCHONDRIAL-RELATED"/>
    <property type="match status" value="1"/>
</dbReference>
<comment type="similarity">
    <text evidence="3">Belongs to the cytochrome P450 family.</text>
</comment>
<organism evidence="10 11">
    <name type="scientific">Trametes cubensis</name>
    <dbReference type="NCBI Taxonomy" id="1111947"/>
    <lineage>
        <taxon>Eukaryota</taxon>
        <taxon>Fungi</taxon>
        <taxon>Dikarya</taxon>
        <taxon>Basidiomycota</taxon>
        <taxon>Agaricomycotina</taxon>
        <taxon>Agaricomycetes</taxon>
        <taxon>Polyporales</taxon>
        <taxon>Polyporaceae</taxon>
        <taxon>Trametes</taxon>
    </lineage>
</organism>
<evidence type="ECO:0000256" key="8">
    <source>
        <dbReference type="ARBA" id="ARBA00023033"/>
    </source>
</evidence>
<comment type="cofactor">
    <cofactor evidence="1 9">
        <name>heme</name>
        <dbReference type="ChEBI" id="CHEBI:30413"/>
    </cofactor>
</comment>
<dbReference type="InterPro" id="IPR001128">
    <property type="entry name" value="Cyt_P450"/>
</dbReference>
<dbReference type="AlphaFoldDB" id="A0AAD7XFI7"/>
<comment type="caution">
    <text evidence="10">The sequence shown here is derived from an EMBL/GenBank/DDBJ whole genome shotgun (WGS) entry which is preliminary data.</text>
</comment>
<proteinExistence type="inferred from homology"/>
<dbReference type="GO" id="GO:0020037">
    <property type="term" value="F:heme binding"/>
    <property type="evidence" value="ECO:0007669"/>
    <property type="project" value="InterPro"/>
</dbReference>
<evidence type="ECO:0000256" key="2">
    <source>
        <dbReference type="ARBA" id="ARBA00005179"/>
    </source>
</evidence>
<evidence type="ECO:0000256" key="4">
    <source>
        <dbReference type="ARBA" id="ARBA00022617"/>
    </source>
</evidence>
<keyword evidence="7 9" id="KW-0408">Iron</keyword>
<keyword evidence="5 9" id="KW-0479">Metal-binding</keyword>
<dbReference type="SUPFAM" id="SSF48264">
    <property type="entry name" value="Cytochrome P450"/>
    <property type="match status" value="1"/>
</dbReference>
<dbReference type="GO" id="GO:0005506">
    <property type="term" value="F:iron ion binding"/>
    <property type="evidence" value="ECO:0007669"/>
    <property type="project" value="InterPro"/>
</dbReference>
<dbReference type="PANTHER" id="PTHR24305">
    <property type="entry name" value="CYTOCHROME P450"/>
    <property type="match status" value="1"/>
</dbReference>
<feature type="binding site" description="axial binding residue" evidence="9">
    <location>
        <position position="485"/>
    </location>
    <ligand>
        <name>heme</name>
        <dbReference type="ChEBI" id="CHEBI:30413"/>
    </ligand>
    <ligandPart>
        <name>Fe</name>
        <dbReference type="ChEBI" id="CHEBI:18248"/>
    </ligandPart>
</feature>
<dbReference type="GO" id="GO:0016705">
    <property type="term" value="F:oxidoreductase activity, acting on paired donors, with incorporation or reduction of molecular oxygen"/>
    <property type="evidence" value="ECO:0007669"/>
    <property type="project" value="InterPro"/>
</dbReference>
<sequence length="568" mass="64516">MYSLLTQGAIVFVIIWCLWKYFRQVFVKSPLDNIPGPPSEGFFYGNLRQLLDRHGWSMYDHLLNSYKGIARLSSPFGHRMLYVFDPIALHSIILKEQHIYEEAAWFIKSNQSVFGSGLLSTLGREHHRKQRKLLNPCFSIAHMRRMIPIFTDIGHKLQKGIESCVSCREGPIEVDMLAWMGRTALELIGQAGLGYSFDPLVEESADEFAVAVKMLQPALMQVNFIRRFLPYIPEWGSPWLRRKIVEMIPHEGIQRVRKISDTLHERSVAIYQERKRALELGEEALSLKLGKGHDLMSILLKANMEASEEDRLPEEELIGQVSTFIFAAMDTTSNALSMILSLLTQHPHVQHKLRKEILEAAQGEDLDYDALVSLPYLDAVCRETLRLHTPIGMVFREARQDTVLPLSEPITGLDGSHISEIMIPKDTILLVGILACNRNKAIWGEDAMEWKPERWLSPLPHTVMEAKVPGIYSHLMTFLGGGRSCMFVLLRRYLRCVLGSHLSSSSGFKFSQLEMKVVLSLLLMKFTFAPSDKPIVWNIAGIRYPTVGDATTPSLPMKVGLYKETRGD</sequence>
<comment type="pathway">
    <text evidence="2">Secondary metabolite biosynthesis.</text>
</comment>
<dbReference type="CDD" id="cd11069">
    <property type="entry name" value="CYP_FUM15-like"/>
    <property type="match status" value="1"/>
</dbReference>
<dbReference type="Proteomes" id="UP001215151">
    <property type="component" value="Unassembled WGS sequence"/>
</dbReference>
<reference evidence="10" key="1">
    <citation type="submission" date="2022-11" db="EMBL/GenBank/DDBJ databases">
        <title>Genome Sequence of Cubamyces cubensis.</title>
        <authorList>
            <person name="Buettner E."/>
        </authorList>
    </citation>
    <scope>NUCLEOTIDE SEQUENCE</scope>
    <source>
        <strain evidence="10">MPL-01</strain>
    </source>
</reference>
<dbReference type="Gene3D" id="1.10.630.10">
    <property type="entry name" value="Cytochrome P450"/>
    <property type="match status" value="1"/>
</dbReference>
<evidence type="ECO:0008006" key="12">
    <source>
        <dbReference type="Google" id="ProtNLM"/>
    </source>
</evidence>
<keyword evidence="8" id="KW-0503">Monooxygenase</keyword>